<dbReference type="InterPro" id="IPR052017">
    <property type="entry name" value="TSUP"/>
</dbReference>
<feature type="transmembrane region" description="Helical" evidence="8">
    <location>
        <begin position="178"/>
        <end position="203"/>
    </location>
</feature>
<evidence type="ECO:0000256" key="7">
    <source>
        <dbReference type="ARBA" id="ARBA00023136"/>
    </source>
</evidence>
<evidence type="ECO:0000256" key="6">
    <source>
        <dbReference type="ARBA" id="ARBA00022989"/>
    </source>
</evidence>
<feature type="transmembrane region" description="Helical" evidence="8">
    <location>
        <begin position="134"/>
        <end position="152"/>
    </location>
</feature>
<feature type="transmembrane region" description="Helical" evidence="8">
    <location>
        <begin position="40"/>
        <end position="66"/>
    </location>
</feature>
<dbReference type="PANTHER" id="PTHR30269">
    <property type="entry name" value="TRANSMEMBRANE PROTEIN YFCA"/>
    <property type="match status" value="1"/>
</dbReference>
<keyword evidence="7 8" id="KW-0472">Membrane</keyword>
<evidence type="ECO:0000256" key="3">
    <source>
        <dbReference type="ARBA" id="ARBA00022448"/>
    </source>
</evidence>
<keyword evidence="6 8" id="KW-1133">Transmembrane helix</keyword>
<organism evidence="9 10">
    <name type="scientific">Sedimenticola selenatireducens</name>
    <dbReference type="NCBI Taxonomy" id="191960"/>
    <lineage>
        <taxon>Bacteria</taxon>
        <taxon>Pseudomonadati</taxon>
        <taxon>Pseudomonadota</taxon>
        <taxon>Gammaproteobacteria</taxon>
        <taxon>Chromatiales</taxon>
        <taxon>Sedimenticolaceae</taxon>
        <taxon>Sedimenticola</taxon>
    </lineage>
</organism>
<comment type="similarity">
    <text evidence="2 8">Belongs to the 4-toluene sulfonate uptake permease (TSUP) (TC 2.A.102) family.</text>
</comment>
<feature type="transmembrane region" description="Helical" evidence="8">
    <location>
        <begin position="260"/>
        <end position="281"/>
    </location>
</feature>
<evidence type="ECO:0000256" key="5">
    <source>
        <dbReference type="ARBA" id="ARBA00022692"/>
    </source>
</evidence>
<keyword evidence="3" id="KW-0813">Transport</keyword>
<feature type="transmembrane region" description="Helical" evidence="8">
    <location>
        <begin position="224"/>
        <end position="248"/>
    </location>
</feature>
<keyword evidence="5 8" id="KW-0812">Transmembrane</keyword>
<evidence type="ECO:0000313" key="9">
    <source>
        <dbReference type="EMBL" id="PLX63397.1"/>
    </source>
</evidence>
<evidence type="ECO:0000256" key="4">
    <source>
        <dbReference type="ARBA" id="ARBA00022475"/>
    </source>
</evidence>
<evidence type="ECO:0000256" key="8">
    <source>
        <dbReference type="RuleBase" id="RU363041"/>
    </source>
</evidence>
<dbReference type="Proteomes" id="UP000235015">
    <property type="component" value="Unassembled WGS sequence"/>
</dbReference>
<sequence>MRISRHRCSSSKSPHPAKSPGNIRGYLPFGDSIIELSLQLLALLALVGFSAGFVSSIAGAGGLIALPVLLSIGIPPINALATNKFQSVFGTLSSTINYFRKGHIDFSRLYPALLCAGVGAAVGTFAVQNMSADFLQRLIPFLLIGIALYFWFSPRVDDHDSHPRISQGKFNWTVGGGIGFYGGFFGPGIGSFFAFAFTSLLGYNMRRATANTKPLVLMTNTTSLVIFLWSGQVIWSAAIVMALGQIIGARLGSSMVIRRGAALVRPAIILATIAMAVKLLLSQ</sequence>
<comment type="subcellular location">
    <subcellularLocation>
        <location evidence="1 8">Cell membrane</location>
        <topology evidence="1 8">Multi-pass membrane protein</topology>
    </subcellularLocation>
</comment>
<evidence type="ECO:0000313" key="10">
    <source>
        <dbReference type="Proteomes" id="UP000235015"/>
    </source>
</evidence>
<proteinExistence type="inferred from homology"/>
<dbReference type="Pfam" id="PF01925">
    <property type="entry name" value="TauE"/>
    <property type="match status" value="1"/>
</dbReference>
<dbReference type="EMBL" id="PKUN01000001">
    <property type="protein sequence ID" value="PLX63397.1"/>
    <property type="molecule type" value="Genomic_DNA"/>
</dbReference>
<evidence type="ECO:0000256" key="1">
    <source>
        <dbReference type="ARBA" id="ARBA00004651"/>
    </source>
</evidence>
<feature type="transmembrane region" description="Helical" evidence="8">
    <location>
        <begin position="109"/>
        <end position="127"/>
    </location>
</feature>
<comment type="caution">
    <text evidence="9">The sequence shown here is derived from an EMBL/GenBank/DDBJ whole genome shotgun (WGS) entry which is preliminary data.</text>
</comment>
<protein>
    <recommendedName>
        <fullName evidence="8">Probable membrane transporter protein</fullName>
    </recommendedName>
</protein>
<gene>
    <name evidence="9" type="ORF">C0630_00345</name>
</gene>
<keyword evidence="4 8" id="KW-1003">Cell membrane</keyword>
<accession>A0A2N6D116</accession>
<name>A0A2N6D116_9GAMM</name>
<dbReference type="InterPro" id="IPR002781">
    <property type="entry name" value="TM_pro_TauE-like"/>
</dbReference>
<reference evidence="9 10" key="1">
    <citation type="submission" date="2017-11" db="EMBL/GenBank/DDBJ databases">
        <title>Genome-resolved metagenomics identifies genetic mobility, metabolic interactions, and unexpected diversity in perchlorate-reducing communities.</title>
        <authorList>
            <person name="Barnum T.P."/>
            <person name="Figueroa I.A."/>
            <person name="Carlstrom C.I."/>
            <person name="Lucas L.N."/>
            <person name="Engelbrektson A.L."/>
            <person name="Coates J.D."/>
        </authorList>
    </citation>
    <scope>NUCLEOTIDE SEQUENCE [LARGE SCALE GENOMIC DNA]</scope>
    <source>
        <strain evidence="9">BM301</strain>
    </source>
</reference>
<evidence type="ECO:0000256" key="2">
    <source>
        <dbReference type="ARBA" id="ARBA00009142"/>
    </source>
</evidence>
<dbReference type="GO" id="GO:0005886">
    <property type="term" value="C:plasma membrane"/>
    <property type="evidence" value="ECO:0007669"/>
    <property type="project" value="UniProtKB-SubCell"/>
</dbReference>
<dbReference type="PANTHER" id="PTHR30269:SF0">
    <property type="entry name" value="MEMBRANE TRANSPORTER PROTEIN YFCA-RELATED"/>
    <property type="match status" value="1"/>
</dbReference>
<dbReference type="AlphaFoldDB" id="A0A2N6D116"/>